<dbReference type="InterPro" id="IPR017850">
    <property type="entry name" value="Alkaline_phosphatase_core_sf"/>
</dbReference>
<proteinExistence type="predicted"/>
<feature type="non-terminal residue" evidence="2">
    <location>
        <position position="527"/>
    </location>
</feature>
<keyword evidence="1" id="KW-0812">Transmembrane</keyword>
<dbReference type="Proteomes" id="UP000324800">
    <property type="component" value="Unassembled WGS sequence"/>
</dbReference>
<evidence type="ECO:0000256" key="1">
    <source>
        <dbReference type="SAM" id="Phobius"/>
    </source>
</evidence>
<feature type="transmembrane region" description="Helical" evidence="1">
    <location>
        <begin position="15"/>
        <end position="41"/>
    </location>
</feature>
<evidence type="ECO:0000313" key="3">
    <source>
        <dbReference type="Proteomes" id="UP000324800"/>
    </source>
</evidence>
<organism evidence="2 3">
    <name type="scientific">Streblomastix strix</name>
    <dbReference type="NCBI Taxonomy" id="222440"/>
    <lineage>
        <taxon>Eukaryota</taxon>
        <taxon>Metamonada</taxon>
        <taxon>Preaxostyla</taxon>
        <taxon>Oxymonadida</taxon>
        <taxon>Streblomastigidae</taxon>
        <taxon>Streblomastix</taxon>
    </lineage>
</organism>
<protein>
    <submittedName>
        <fullName evidence="2">Uncharacterized protein</fullName>
    </submittedName>
</protein>
<dbReference type="OrthoDB" id="17015at2759"/>
<sequence>MQNSKHISRLHSKTCCVLIIGIIVVIGIFSGFMFPQFYYIFPLGITPKPICANQSLEFCQINSSQQFSKYIWMITDGTSYEYIEKLENHFSDHAKVFVTHTERIRYSVELYKTWFTGTLNDRMSYKKIDCETIFGTFKRSGLKSSYIGAKYVQGIFLTSKHWEDFVSIEDHDQQKKQHVQPWPFFFEDGNEGQQRFDKYLDDVVNQDISFFAYSTVSDHIIHKDFTAYKGRNFSESAEHAVLVYDRINFMKQWIDDHPDILLIIQSDHGHDEMIDYRCEPHGTGLHNNTGWQILYNPRLSPEKSLEMESLDIAATISNYIKTGPDNDGYINIPANNLGIARNLFERASDNLRAKKQSLASMLYLYDETKNEWMNRGMWRKNQILNLIDERSVIVNNIRKFVYNESIYDVSNSIQDELNIDENGYNNEGQFSEQIKQIIDSNSETVLKSKAFEEAESNGIYKKALSHYKHIKEQAENANVQLFQAIKTFDIPTSQREVYWSYLNTYFLQILLAVVLISQFFFVDMKVM</sequence>
<accession>A0A5J4UHQ9</accession>
<evidence type="ECO:0000313" key="2">
    <source>
        <dbReference type="EMBL" id="KAA6369693.1"/>
    </source>
</evidence>
<dbReference type="SUPFAM" id="SSF53649">
    <property type="entry name" value="Alkaline phosphatase-like"/>
    <property type="match status" value="1"/>
</dbReference>
<feature type="transmembrane region" description="Helical" evidence="1">
    <location>
        <begin position="498"/>
        <end position="522"/>
    </location>
</feature>
<dbReference type="Gene3D" id="3.40.720.10">
    <property type="entry name" value="Alkaline Phosphatase, subunit A"/>
    <property type="match status" value="1"/>
</dbReference>
<comment type="caution">
    <text evidence="2">The sequence shown here is derived from an EMBL/GenBank/DDBJ whole genome shotgun (WGS) entry which is preliminary data.</text>
</comment>
<keyword evidence="1" id="KW-1133">Transmembrane helix</keyword>
<dbReference type="AlphaFoldDB" id="A0A5J4UHQ9"/>
<keyword evidence="1" id="KW-0472">Membrane</keyword>
<dbReference type="EMBL" id="SNRW01016121">
    <property type="protein sequence ID" value="KAA6369693.1"/>
    <property type="molecule type" value="Genomic_DNA"/>
</dbReference>
<reference evidence="2 3" key="1">
    <citation type="submission" date="2019-03" db="EMBL/GenBank/DDBJ databases">
        <title>Single cell metagenomics reveals metabolic interactions within the superorganism composed of flagellate Streblomastix strix and complex community of Bacteroidetes bacteria on its surface.</title>
        <authorList>
            <person name="Treitli S.C."/>
            <person name="Kolisko M."/>
            <person name="Husnik F."/>
            <person name="Keeling P."/>
            <person name="Hampl V."/>
        </authorList>
    </citation>
    <scope>NUCLEOTIDE SEQUENCE [LARGE SCALE GENOMIC DNA]</scope>
    <source>
        <strain evidence="2">ST1C</strain>
    </source>
</reference>
<gene>
    <name evidence="2" type="ORF">EZS28_034780</name>
</gene>
<name>A0A5J4UHQ9_9EUKA</name>